<name>A0AA91DME8_VARPD</name>
<dbReference type="Proteomes" id="UP000077852">
    <property type="component" value="Unassembled WGS sequence"/>
</dbReference>
<dbReference type="AlphaFoldDB" id="A0AA91DME8"/>
<evidence type="ECO:0000313" key="2">
    <source>
        <dbReference type="EMBL" id="OAK62069.1"/>
    </source>
</evidence>
<dbReference type="CDD" id="cd21411">
    <property type="entry name" value="NucC"/>
    <property type="match status" value="1"/>
</dbReference>
<accession>A0AA91DME8</accession>
<dbReference type="EMBL" id="LVHG01000053">
    <property type="protein sequence ID" value="OAK62069.1"/>
    <property type="molecule type" value="Genomic_DNA"/>
</dbReference>
<dbReference type="RefSeq" id="WP_081268939.1">
    <property type="nucleotide sequence ID" value="NZ_LVHG01000053.1"/>
</dbReference>
<evidence type="ECO:0000313" key="3">
    <source>
        <dbReference type="Proteomes" id="UP000077852"/>
    </source>
</evidence>
<protein>
    <recommendedName>
        <fullName evidence="1">DUF6602 domain-containing protein</fullName>
    </recommendedName>
</protein>
<dbReference type="InterPro" id="IPR046537">
    <property type="entry name" value="DUF6602"/>
</dbReference>
<feature type="domain" description="DUF6602" evidence="1">
    <location>
        <begin position="23"/>
        <end position="127"/>
    </location>
</feature>
<comment type="caution">
    <text evidence="2">The sequence shown here is derived from an EMBL/GenBank/DDBJ whole genome shotgun (WGS) entry which is preliminary data.</text>
</comment>
<reference evidence="2 3" key="1">
    <citation type="submission" date="2016-03" db="EMBL/GenBank/DDBJ databases">
        <title>Genome sequence of Variovorax paradoxus KB5.</title>
        <authorList>
            <person name="Jeong H."/>
            <person name="Hong C.E."/>
            <person name="Jo S.H."/>
            <person name="Park J.M."/>
        </authorList>
    </citation>
    <scope>NUCLEOTIDE SEQUENCE [LARGE SCALE GENOMIC DNA]</scope>
    <source>
        <strain evidence="2 3">KB5</strain>
    </source>
</reference>
<evidence type="ECO:0000259" key="1">
    <source>
        <dbReference type="Pfam" id="PF20247"/>
    </source>
</evidence>
<proteinExistence type="predicted"/>
<sequence length="240" mass="26860">MTGHSLPTLLDALHGSVEEELQRARTALGHPTDKGDASEDVWIELLNKYLPRRYEARKAHVVDSQGAFSQQMDVVIHDRQYSPLVFTFKDSFYVPAESVYAVFEAKQTMSDKHIAYAQEKIASVRKLHRTSMPVPTVDGLKKPKEPGHILGGLLTLTSDWKPPLGDTMLGHLRKDQDLGRLDLGCVADAGWFVYDLDAKDFAGHAVNRSATRFLFEFIARLQELATVPMLDVRAYAAQIP</sequence>
<dbReference type="Pfam" id="PF20247">
    <property type="entry name" value="DUF6602"/>
    <property type="match status" value="1"/>
</dbReference>
<organism evidence="2 3">
    <name type="scientific">Variovorax paradoxus</name>
    <dbReference type="NCBI Taxonomy" id="34073"/>
    <lineage>
        <taxon>Bacteria</taxon>
        <taxon>Pseudomonadati</taxon>
        <taxon>Pseudomonadota</taxon>
        <taxon>Betaproteobacteria</taxon>
        <taxon>Burkholderiales</taxon>
        <taxon>Comamonadaceae</taxon>
        <taxon>Variovorax</taxon>
    </lineage>
</organism>
<gene>
    <name evidence="2" type="ORF">A3K87_19480</name>
</gene>